<dbReference type="Proteomes" id="UP001049518">
    <property type="component" value="Chromosome"/>
</dbReference>
<sequence>MNIRFFWPEPLSEEEVDALGNPWDEYSLDENIAFACPETHLALFQSDDGLWIVYRYRDEDDESTAWPFAGQRDAQRAYQHLVVEEARIHPRIWQEDDDVVVVRQGSISGDLEQGWAVVWRLADKWGAEEHRHRFDAETRAADLLDVYAEELVQDNLEARIRATALRRCAAQVRASMWEYRLGSLLRQAQRKSLLGRGRTEVTTVASIVGVSRATVHKVLRGELWR</sequence>
<name>A0ABX8QRA4_9ACTN</name>
<reference evidence="1" key="1">
    <citation type="submission" date="2020-07" db="EMBL/GenBank/DDBJ databases">
        <authorList>
            <person name="Tarantini F.S."/>
            <person name="Hong K.W."/>
            <person name="Chan K.G."/>
        </authorList>
    </citation>
    <scope>NUCLEOTIDE SEQUENCE</scope>
    <source>
        <strain evidence="1">32-07</strain>
    </source>
</reference>
<proteinExistence type="predicted"/>
<dbReference type="EMBL" id="CP059572">
    <property type="protein sequence ID" value="QXJ21336.1"/>
    <property type="molecule type" value="Genomic_DNA"/>
</dbReference>
<gene>
    <name evidence="1" type="ORF">AGRA3207_002177</name>
</gene>
<evidence type="ECO:0008006" key="3">
    <source>
        <dbReference type="Google" id="ProtNLM"/>
    </source>
</evidence>
<evidence type="ECO:0000313" key="2">
    <source>
        <dbReference type="Proteomes" id="UP001049518"/>
    </source>
</evidence>
<accession>A0ABX8QRA4</accession>
<organism evidence="1 2">
    <name type="scientific">Actinomadura graeca</name>
    <dbReference type="NCBI Taxonomy" id="2750812"/>
    <lineage>
        <taxon>Bacteria</taxon>
        <taxon>Bacillati</taxon>
        <taxon>Actinomycetota</taxon>
        <taxon>Actinomycetes</taxon>
        <taxon>Streptosporangiales</taxon>
        <taxon>Thermomonosporaceae</taxon>
        <taxon>Actinomadura</taxon>
    </lineage>
</organism>
<evidence type="ECO:0000313" key="1">
    <source>
        <dbReference type="EMBL" id="QXJ21336.1"/>
    </source>
</evidence>
<protein>
    <recommendedName>
        <fullName evidence="3">Helix-turn-helix domain-containing protein</fullName>
    </recommendedName>
</protein>
<keyword evidence="2" id="KW-1185">Reference proteome</keyword>
<dbReference type="RefSeq" id="WP_231336549.1">
    <property type="nucleotide sequence ID" value="NZ_CP059572.1"/>
</dbReference>